<feature type="transmembrane region" description="Helical" evidence="1">
    <location>
        <begin position="49"/>
        <end position="71"/>
    </location>
</feature>
<dbReference type="InterPro" id="IPR012597">
    <property type="entry name" value="Pheromone"/>
</dbReference>
<accession>A0AAD7FIT8</accession>
<organism evidence="2 3">
    <name type="scientific">Roridomyces roridus</name>
    <dbReference type="NCBI Taxonomy" id="1738132"/>
    <lineage>
        <taxon>Eukaryota</taxon>
        <taxon>Fungi</taxon>
        <taxon>Dikarya</taxon>
        <taxon>Basidiomycota</taxon>
        <taxon>Agaricomycotina</taxon>
        <taxon>Agaricomycetes</taxon>
        <taxon>Agaricomycetidae</taxon>
        <taxon>Agaricales</taxon>
        <taxon>Marasmiineae</taxon>
        <taxon>Mycenaceae</taxon>
        <taxon>Roridomyces</taxon>
    </lineage>
</organism>
<dbReference type="EMBL" id="JARKIF010000015">
    <property type="protein sequence ID" value="KAJ7622376.1"/>
    <property type="molecule type" value="Genomic_DNA"/>
</dbReference>
<keyword evidence="1" id="KW-0812">Transmembrane</keyword>
<evidence type="ECO:0000313" key="3">
    <source>
        <dbReference type="Proteomes" id="UP001221142"/>
    </source>
</evidence>
<protein>
    <submittedName>
        <fullName evidence="2">Uncharacterized protein</fullName>
    </submittedName>
</protein>
<dbReference type="AlphaFoldDB" id="A0AAD7FIT8"/>
<keyword evidence="1" id="KW-0472">Membrane</keyword>
<evidence type="ECO:0000313" key="2">
    <source>
        <dbReference type="EMBL" id="KAJ7622376.1"/>
    </source>
</evidence>
<comment type="caution">
    <text evidence="2">The sequence shown here is derived from an EMBL/GenBank/DDBJ whole genome shotgun (WGS) entry which is preliminary data.</text>
</comment>
<name>A0AAD7FIT8_9AGAR</name>
<keyword evidence="3" id="KW-1185">Reference proteome</keyword>
<dbReference type="Pfam" id="PF08015">
    <property type="entry name" value="Pheromone"/>
    <property type="match status" value="2"/>
</dbReference>
<sequence length="143" mass="14673">MDSFTSLPATFDTTATVAGEASAVDVSHGLGAGDVDLPLDFERLGAGDAVAFCIFVALQADTCLLLPIIILSIGAIRPIPLITVYRSTLVHLPITVVLVLYPTSETILVSDDAASTSELSSGGLPVNEEQPGSGTSVAWCVVA</sequence>
<dbReference type="GO" id="GO:0000772">
    <property type="term" value="F:mating pheromone activity"/>
    <property type="evidence" value="ECO:0007669"/>
    <property type="project" value="InterPro"/>
</dbReference>
<reference evidence="2" key="1">
    <citation type="submission" date="2023-03" db="EMBL/GenBank/DDBJ databases">
        <title>Massive genome expansion in bonnet fungi (Mycena s.s.) driven by repeated elements and novel gene families across ecological guilds.</title>
        <authorList>
            <consortium name="Lawrence Berkeley National Laboratory"/>
            <person name="Harder C.B."/>
            <person name="Miyauchi S."/>
            <person name="Viragh M."/>
            <person name="Kuo A."/>
            <person name="Thoen E."/>
            <person name="Andreopoulos B."/>
            <person name="Lu D."/>
            <person name="Skrede I."/>
            <person name="Drula E."/>
            <person name="Henrissat B."/>
            <person name="Morin E."/>
            <person name="Kohler A."/>
            <person name="Barry K."/>
            <person name="LaButti K."/>
            <person name="Morin E."/>
            <person name="Salamov A."/>
            <person name="Lipzen A."/>
            <person name="Mereny Z."/>
            <person name="Hegedus B."/>
            <person name="Baldrian P."/>
            <person name="Stursova M."/>
            <person name="Weitz H."/>
            <person name="Taylor A."/>
            <person name="Grigoriev I.V."/>
            <person name="Nagy L.G."/>
            <person name="Martin F."/>
            <person name="Kauserud H."/>
        </authorList>
    </citation>
    <scope>NUCLEOTIDE SEQUENCE</scope>
    <source>
        <strain evidence="2">9284</strain>
    </source>
</reference>
<dbReference type="GO" id="GO:0016020">
    <property type="term" value="C:membrane"/>
    <property type="evidence" value="ECO:0007669"/>
    <property type="project" value="InterPro"/>
</dbReference>
<gene>
    <name evidence="2" type="ORF">FB45DRAFT_1032043</name>
</gene>
<evidence type="ECO:0000256" key="1">
    <source>
        <dbReference type="SAM" id="Phobius"/>
    </source>
</evidence>
<keyword evidence="1" id="KW-1133">Transmembrane helix</keyword>
<proteinExistence type="predicted"/>
<dbReference type="Proteomes" id="UP001221142">
    <property type="component" value="Unassembled WGS sequence"/>
</dbReference>